<evidence type="ECO:0000256" key="1">
    <source>
        <dbReference type="ARBA" id="ARBA00006068"/>
    </source>
</evidence>
<evidence type="ECO:0000259" key="2">
    <source>
        <dbReference type="Pfam" id="PF03816"/>
    </source>
</evidence>
<proteinExistence type="inferred from homology"/>
<comment type="caution">
    <text evidence="3">The sequence shown here is derived from an EMBL/GenBank/DDBJ whole genome shotgun (WGS) entry which is preliminary data.</text>
</comment>
<organism evidence="3 4">
    <name type="scientific">Catenuloplanes atrovinosus</name>
    <dbReference type="NCBI Taxonomy" id="137266"/>
    <lineage>
        <taxon>Bacteria</taxon>
        <taxon>Bacillati</taxon>
        <taxon>Actinomycetota</taxon>
        <taxon>Actinomycetes</taxon>
        <taxon>Micromonosporales</taxon>
        <taxon>Micromonosporaceae</taxon>
        <taxon>Catenuloplanes</taxon>
    </lineage>
</organism>
<dbReference type="AlphaFoldDB" id="A0AAE4CBE8"/>
<dbReference type="Pfam" id="PF03816">
    <property type="entry name" value="LytR_cpsA_psr"/>
    <property type="match status" value="1"/>
</dbReference>
<evidence type="ECO:0000313" key="3">
    <source>
        <dbReference type="EMBL" id="MDR7276824.1"/>
    </source>
</evidence>
<comment type="similarity">
    <text evidence="1">Belongs to the LytR/CpsA/Psr (LCP) family.</text>
</comment>
<dbReference type="RefSeq" id="WP_310369038.1">
    <property type="nucleotide sequence ID" value="NZ_JAVDYB010000001.1"/>
</dbReference>
<gene>
    <name evidence="3" type="ORF">J2S41_003602</name>
</gene>
<sequence>MKIPRWARIVLILGAVLAVASTGTIVGARMLIDGATAAIPQTTLIEGDARAPRREQGKAIDGAINLLLVGIDARDTGGGSDGDSVRSDTIIILHIPKAHDRAYLISVPRDWLVDIPAYRKNGFAGISDKINTAFSAGYAGDGDRMEKLGRGVDLLSTTLNKTTGIQFDGAAIIDFDGFASVIHALGGVDMCVAEAAESAHLGVDADGKLVQGWYSEAYGIQLPPGAQPFVHRPGCRTMSATEALDYSRIRKSLPNGDYDRQNHQQQLIKAIVDKATTRGVLTDLGKLNDLVAAAGDAFVLDTGDASIADYVFTLRNLRADDMVLLKTNAGKTNTQFINGTSFEMLDQPSMDMLTAAKNGTLDTFLTQHPDYNADSPAADK</sequence>
<dbReference type="EMBL" id="JAVDYB010000001">
    <property type="protein sequence ID" value="MDR7276824.1"/>
    <property type="molecule type" value="Genomic_DNA"/>
</dbReference>
<dbReference type="InterPro" id="IPR050922">
    <property type="entry name" value="LytR/CpsA/Psr_CW_biosynth"/>
</dbReference>
<reference evidence="3" key="1">
    <citation type="submission" date="2023-07" db="EMBL/GenBank/DDBJ databases">
        <title>Sequencing the genomes of 1000 actinobacteria strains.</title>
        <authorList>
            <person name="Klenk H.-P."/>
        </authorList>
    </citation>
    <scope>NUCLEOTIDE SEQUENCE</scope>
    <source>
        <strain evidence="3">DSM 44707</strain>
    </source>
</reference>
<dbReference type="Gene3D" id="3.40.630.190">
    <property type="entry name" value="LCP protein"/>
    <property type="match status" value="1"/>
</dbReference>
<protein>
    <submittedName>
        <fullName evidence="3">LCP family protein required for cell wall assembly</fullName>
    </submittedName>
</protein>
<evidence type="ECO:0000313" key="4">
    <source>
        <dbReference type="Proteomes" id="UP001183643"/>
    </source>
</evidence>
<dbReference type="PANTHER" id="PTHR33392">
    <property type="entry name" value="POLYISOPRENYL-TEICHOIC ACID--PEPTIDOGLYCAN TEICHOIC ACID TRANSFERASE TAGU"/>
    <property type="match status" value="1"/>
</dbReference>
<accession>A0AAE4CBE8</accession>
<dbReference type="InterPro" id="IPR004474">
    <property type="entry name" value="LytR_CpsA_psr"/>
</dbReference>
<name>A0AAE4CBE8_9ACTN</name>
<dbReference type="Proteomes" id="UP001183643">
    <property type="component" value="Unassembled WGS sequence"/>
</dbReference>
<feature type="domain" description="Cell envelope-related transcriptional attenuator" evidence="2">
    <location>
        <begin position="86"/>
        <end position="275"/>
    </location>
</feature>
<keyword evidence="4" id="KW-1185">Reference proteome</keyword>
<dbReference type="PANTHER" id="PTHR33392:SF6">
    <property type="entry name" value="POLYISOPRENYL-TEICHOIC ACID--PEPTIDOGLYCAN TEICHOIC ACID TRANSFERASE TAGU"/>
    <property type="match status" value="1"/>
</dbReference>